<accession>A0ABN8IG35</accession>
<feature type="compositionally biased region" description="Basic residues" evidence="1">
    <location>
        <begin position="29"/>
        <end position="44"/>
    </location>
</feature>
<protein>
    <submittedName>
        <fullName evidence="2">Uncharacterized protein</fullName>
    </submittedName>
</protein>
<sequence>MRRAYRRTARQSRLVAKNPGGDVTDRRGRYSGKRTHGAGRRKRFTTAAPTQKRGRAKAFPFELAEIERERGEQGEAGDENQFGCVSPRVEPQSGGVTAKVGPGRGVYPARSHLAPPPPPPPPLRADPSASIPHRLH</sequence>
<dbReference type="EMBL" id="OW152834">
    <property type="protein sequence ID" value="CAH2055704.1"/>
    <property type="molecule type" value="Genomic_DNA"/>
</dbReference>
<evidence type="ECO:0000256" key="1">
    <source>
        <dbReference type="SAM" id="MobiDB-lite"/>
    </source>
</evidence>
<gene>
    <name evidence="2" type="ORF">IPOD504_LOCUS9026</name>
</gene>
<feature type="compositionally biased region" description="Basic residues" evidence="1">
    <location>
        <begin position="1"/>
        <end position="10"/>
    </location>
</feature>
<dbReference type="Proteomes" id="UP000837857">
    <property type="component" value="Chromosome 22"/>
</dbReference>
<organism evidence="2 3">
    <name type="scientific">Iphiclides podalirius</name>
    <name type="common">scarce swallowtail</name>
    <dbReference type="NCBI Taxonomy" id="110791"/>
    <lineage>
        <taxon>Eukaryota</taxon>
        <taxon>Metazoa</taxon>
        <taxon>Ecdysozoa</taxon>
        <taxon>Arthropoda</taxon>
        <taxon>Hexapoda</taxon>
        <taxon>Insecta</taxon>
        <taxon>Pterygota</taxon>
        <taxon>Neoptera</taxon>
        <taxon>Endopterygota</taxon>
        <taxon>Lepidoptera</taxon>
        <taxon>Glossata</taxon>
        <taxon>Ditrysia</taxon>
        <taxon>Papilionoidea</taxon>
        <taxon>Papilionidae</taxon>
        <taxon>Papilioninae</taxon>
        <taxon>Iphiclides</taxon>
    </lineage>
</organism>
<evidence type="ECO:0000313" key="2">
    <source>
        <dbReference type="EMBL" id="CAH2055704.1"/>
    </source>
</evidence>
<feature type="region of interest" description="Disordered" evidence="1">
    <location>
        <begin position="1"/>
        <end position="57"/>
    </location>
</feature>
<keyword evidence="3" id="KW-1185">Reference proteome</keyword>
<feature type="region of interest" description="Disordered" evidence="1">
    <location>
        <begin position="69"/>
        <end position="136"/>
    </location>
</feature>
<proteinExistence type="predicted"/>
<feature type="compositionally biased region" description="Pro residues" evidence="1">
    <location>
        <begin position="114"/>
        <end position="124"/>
    </location>
</feature>
<feature type="non-terminal residue" evidence="2">
    <location>
        <position position="136"/>
    </location>
</feature>
<reference evidence="2" key="1">
    <citation type="submission" date="2022-03" db="EMBL/GenBank/DDBJ databases">
        <authorList>
            <person name="Martin H S."/>
        </authorList>
    </citation>
    <scope>NUCLEOTIDE SEQUENCE</scope>
</reference>
<evidence type="ECO:0000313" key="3">
    <source>
        <dbReference type="Proteomes" id="UP000837857"/>
    </source>
</evidence>
<name>A0ABN8IG35_9NEOP</name>